<keyword evidence="2" id="KW-1185">Reference proteome</keyword>
<proteinExistence type="predicted"/>
<comment type="caution">
    <text evidence="1">The sequence shown here is derived from an EMBL/GenBank/DDBJ whole genome shotgun (WGS) entry which is preliminary data.</text>
</comment>
<dbReference type="EMBL" id="JACHVU010000013">
    <property type="protein sequence ID" value="MBB2992971.1"/>
    <property type="molecule type" value="Genomic_DNA"/>
</dbReference>
<dbReference type="Proteomes" id="UP000550501">
    <property type="component" value="Unassembled WGS sequence"/>
</dbReference>
<dbReference type="Pfam" id="PF23721">
    <property type="entry name" value="DUF7162"/>
    <property type="match status" value="1"/>
</dbReference>
<evidence type="ECO:0000313" key="2">
    <source>
        <dbReference type="Proteomes" id="UP000550501"/>
    </source>
</evidence>
<evidence type="ECO:0000313" key="1">
    <source>
        <dbReference type="EMBL" id="MBB2992971.1"/>
    </source>
</evidence>
<evidence type="ECO:0008006" key="3">
    <source>
        <dbReference type="Google" id="ProtNLM"/>
    </source>
</evidence>
<organism evidence="1 2">
    <name type="scientific">Mycolicibacterium iranicum</name>
    <name type="common">Mycobacterium iranicum</name>
    <dbReference type="NCBI Taxonomy" id="912594"/>
    <lineage>
        <taxon>Bacteria</taxon>
        <taxon>Bacillati</taxon>
        <taxon>Actinomycetota</taxon>
        <taxon>Actinomycetes</taxon>
        <taxon>Mycobacteriales</taxon>
        <taxon>Mycobacteriaceae</taxon>
        <taxon>Mycolicibacterium</taxon>
    </lineage>
</organism>
<dbReference type="RefSeq" id="WP_183472188.1">
    <property type="nucleotide sequence ID" value="NZ_JACHVU010000013.1"/>
</dbReference>
<dbReference type="InterPro" id="IPR055586">
    <property type="entry name" value="DUF7162"/>
</dbReference>
<name>A0A839QL87_MYCIR</name>
<protein>
    <recommendedName>
        <fullName evidence="3">PE domain-containing protein</fullName>
    </recommendedName>
</protein>
<accession>A0A839QL87</accession>
<sequence>MGEIAHVDLERLRATADGVAAAGDAVAQMRWPALDAGALPDSAVAALPIADVVGGQVAEVVADLIAWVAAAREAAEAFVHADAALGERLAVK</sequence>
<gene>
    <name evidence="1" type="ORF">FHR72_004478</name>
</gene>
<dbReference type="AlphaFoldDB" id="A0A839QL87"/>
<reference evidence="1 2" key="1">
    <citation type="submission" date="2020-08" db="EMBL/GenBank/DDBJ databases">
        <title>The Agave Microbiome: Exploring the role of microbial communities in plant adaptations to desert environments.</title>
        <authorList>
            <person name="Partida-Martinez L.P."/>
        </authorList>
    </citation>
    <scope>NUCLEOTIDE SEQUENCE [LARGE SCALE GENOMIC DNA]</scope>
    <source>
        <strain evidence="1 2">AT2.18</strain>
    </source>
</reference>